<proteinExistence type="predicted"/>
<dbReference type="EMBL" id="KV878271">
    <property type="protein sequence ID" value="OJZ79807.1"/>
    <property type="molecule type" value="Genomic_DNA"/>
</dbReference>
<dbReference type="Proteomes" id="UP000184063">
    <property type="component" value="Unassembled WGS sequence"/>
</dbReference>
<sequence length="113" mass="12580">MLSRRSRSFSCHGDLGRDSHSGRLNVHSRWASDSSCLKDTRFSGTSQSEFAPMSPTGGIVHFEGLAREKLPKVNFGQFLFQYSIREMTSWAMNRLDSGEALGRGAVETGYSTR</sequence>
<accession>A0A1M3SZ84</accession>
<protein>
    <submittedName>
        <fullName evidence="1">Uncharacterized protein</fullName>
    </submittedName>
</protein>
<organism evidence="1 2">
    <name type="scientific">Aspergillus luchuensis (strain CBS 106.47)</name>
    <dbReference type="NCBI Taxonomy" id="1137211"/>
    <lineage>
        <taxon>Eukaryota</taxon>
        <taxon>Fungi</taxon>
        <taxon>Dikarya</taxon>
        <taxon>Ascomycota</taxon>
        <taxon>Pezizomycotina</taxon>
        <taxon>Eurotiomycetes</taxon>
        <taxon>Eurotiomycetidae</taxon>
        <taxon>Eurotiales</taxon>
        <taxon>Aspergillaceae</taxon>
        <taxon>Aspergillus</taxon>
        <taxon>Aspergillus subgen. Circumdati</taxon>
    </lineage>
</organism>
<evidence type="ECO:0000313" key="2">
    <source>
        <dbReference type="Proteomes" id="UP000184063"/>
    </source>
</evidence>
<reference evidence="2" key="1">
    <citation type="journal article" date="2017" name="Genome Biol.">
        <title>Comparative genomics reveals high biological diversity and specific adaptations in the industrially and medically important fungal genus Aspergillus.</title>
        <authorList>
            <person name="de Vries R.P."/>
            <person name="Riley R."/>
            <person name="Wiebenga A."/>
            <person name="Aguilar-Osorio G."/>
            <person name="Amillis S."/>
            <person name="Uchima C.A."/>
            <person name="Anderluh G."/>
            <person name="Asadollahi M."/>
            <person name="Askin M."/>
            <person name="Barry K."/>
            <person name="Battaglia E."/>
            <person name="Bayram O."/>
            <person name="Benocci T."/>
            <person name="Braus-Stromeyer S.A."/>
            <person name="Caldana C."/>
            <person name="Canovas D."/>
            <person name="Cerqueira G.C."/>
            <person name="Chen F."/>
            <person name="Chen W."/>
            <person name="Choi C."/>
            <person name="Clum A."/>
            <person name="Dos Santos R.A."/>
            <person name="Damasio A.R."/>
            <person name="Diallinas G."/>
            <person name="Emri T."/>
            <person name="Fekete E."/>
            <person name="Flipphi M."/>
            <person name="Freyberg S."/>
            <person name="Gallo A."/>
            <person name="Gournas C."/>
            <person name="Habgood R."/>
            <person name="Hainaut M."/>
            <person name="Harispe M.L."/>
            <person name="Henrissat B."/>
            <person name="Hilden K.S."/>
            <person name="Hope R."/>
            <person name="Hossain A."/>
            <person name="Karabika E."/>
            <person name="Karaffa L."/>
            <person name="Karanyi Z."/>
            <person name="Krasevec N."/>
            <person name="Kuo A."/>
            <person name="Kusch H."/>
            <person name="LaButti K."/>
            <person name="Lagendijk E.L."/>
            <person name="Lapidus A."/>
            <person name="Levasseur A."/>
            <person name="Lindquist E."/>
            <person name="Lipzen A."/>
            <person name="Logrieco A.F."/>
            <person name="MacCabe A."/>
            <person name="Maekelae M.R."/>
            <person name="Malavazi I."/>
            <person name="Melin P."/>
            <person name="Meyer V."/>
            <person name="Mielnichuk N."/>
            <person name="Miskei M."/>
            <person name="Molnar A.P."/>
            <person name="Mule G."/>
            <person name="Ngan C.Y."/>
            <person name="Orejas M."/>
            <person name="Orosz E."/>
            <person name="Ouedraogo J.P."/>
            <person name="Overkamp K.M."/>
            <person name="Park H.-S."/>
            <person name="Perrone G."/>
            <person name="Piumi F."/>
            <person name="Punt P.J."/>
            <person name="Ram A.F."/>
            <person name="Ramon A."/>
            <person name="Rauscher S."/>
            <person name="Record E."/>
            <person name="Riano-Pachon D.M."/>
            <person name="Robert V."/>
            <person name="Roehrig J."/>
            <person name="Ruller R."/>
            <person name="Salamov A."/>
            <person name="Salih N.S."/>
            <person name="Samson R.A."/>
            <person name="Sandor E."/>
            <person name="Sanguinetti M."/>
            <person name="Schuetze T."/>
            <person name="Sepcic K."/>
            <person name="Shelest E."/>
            <person name="Sherlock G."/>
            <person name="Sophianopoulou V."/>
            <person name="Squina F.M."/>
            <person name="Sun H."/>
            <person name="Susca A."/>
            <person name="Todd R.B."/>
            <person name="Tsang A."/>
            <person name="Unkles S.E."/>
            <person name="van de Wiele N."/>
            <person name="van Rossen-Uffink D."/>
            <person name="Oliveira J.V."/>
            <person name="Vesth T.C."/>
            <person name="Visser J."/>
            <person name="Yu J.-H."/>
            <person name="Zhou M."/>
            <person name="Andersen M.R."/>
            <person name="Archer D.B."/>
            <person name="Baker S.E."/>
            <person name="Benoit I."/>
            <person name="Brakhage A.A."/>
            <person name="Braus G.H."/>
            <person name="Fischer R."/>
            <person name="Frisvad J.C."/>
            <person name="Goldman G.H."/>
            <person name="Houbraken J."/>
            <person name="Oakley B."/>
            <person name="Pocsi I."/>
            <person name="Scazzocchio C."/>
            <person name="Seiboth B."/>
            <person name="vanKuyk P.A."/>
            <person name="Wortman J."/>
            <person name="Dyer P.S."/>
            <person name="Grigoriev I.V."/>
        </authorList>
    </citation>
    <scope>NUCLEOTIDE SEQUENCE [LARGE SCALE GENOMIC DNA]</scope>
    <source>
        <strain evidence="2">CBS 106.47</strain>
    </source>
</reference>
<dbReference type="VEuPathDB" id="FungiDB:ASPFODRAFT_54545"/>
<name>A0A1M3SZ84_ASPLC</name>
<dbReference type="AlphaFoldDB" id="A0A1M3SZ84"/>
<evidence type="ECO:0000313" key="1">
    <source>
        <dbReference type="EMBL" id="OJZ79807.1"/>
    </source>
</evidence>
<gene>
    <name evidence="1" type="ORF">ASPFODRAFT_54545</name>
</gene>